<dbReference type="AlphaFoldDB" id="A0A9W9ZHX9"/>
<dbReference type="Proteomes" id="UP001163046">
    <property type="component" value="Unassembled WGS sequence"/>
</dbReference>
<dbReference type="OrthoDB" id="5990409at2759"/>
<evidence type="ECO:0000256" key="2">
    <source>
        <dbReference type="ARBA" id="ARBA00023043"/>
    </source>
</evidence>
<dbReference type="GO" id="GO:0070531">
    <property type="term" value="C:BRCA1-A complex"/>
    <property type="evidence" value="ECO:0007669"/>
    <property type="project" value="TreeGrafter"/>
</dbReference>
<dbReference type="Pfam" id="PF12796">
    <property type="entry name" value="Ank_2"/>
    <property type="match status" value="1"/>
</dbReference>
<accession>A0A9W9ZHX9</accession>
<dbReference type="GO" id="GO:0085020">
    <property type="term" value="P:protein K6-linked ubiquitination"/>
    <property type="evidence" value="ECO:0007669"/>
    <property type="project" value="TreeGrafter"/>
</dbReference>
<dbReference type="Gene3D" id="1.25.40.20">
    <property type="entry name" value="Ankyrin repeat-containing domain"/>
    <property type="match status" value="1"/>
</dbReference>
<feature type="repeat" description="ANK" evidence="3">
    <location>
        <begin position="33"/>
        <end position="65"/>
    </location>
</feature>
<evidence type="ECO:0000313" key="5">
    <source>
        <dbReference type="Proteomes" id="UP001163046"/>
    </source>
</evidence>
<sequence>MAVRLIDYAFRGDLRKVKQCINSDVDVDACESSGNSALFHAVSRNQRKCVKYLLRHGADPNRINKKGYTPVNEACLKNNVTCLALLVQHGGSLEQLSADHKESAVVSAYKKPKSKKVIKFIKLLKNVALTKDGHDLQELEADDNSMEGNTQNIPCTVLPGLEAVVPQITTDELKAPQMKLYDDLPYMTLQSALWHSTPVTVKRFKGREDSRQLLMREADLLR</sequence>
<dbReference type="GO" id="GO:0004842">
    <property type="term" value="F:ubiquitin-protein transferase activity"/>
    <property type="evidence" value="ECO:0007669"/>
    <property type="project" value="TreeGrafter"/>
</dbReference>
<dbReference type="PROSITE" id="PS50297">
    <property type="entry name" value="ANK_REP_REGION"/>
    <property type="match status" value="1"/>
</dbReference>
<dbReference type="SUPFAM" id="SSF48403">
    <property type="entry name" value="Ankyrin repeat"/>
    <property type="match status" value="1"/>
</dbReference>
<dbReference type="PROSITE" id="PS50088">
    <property type="entry name" value="ANK_REPEAT"/>
    <property type="match status" value="1"/>
</dbReference>
<dbReference type="PANTHER" id="PTHR24171">
    <property type="entry name" value="ANKYRIN REPEAT DOMAIN-CONTAINING PROTEIN 39-RELATED"/>
    <property type="match status" value="1"/>
</dbReference>
<protein>
    <submittedName>
        <fullName evidence="4">Uncharacterized protein</fullName>
    </submittedName>
</protein>
<evidence type="ECO:0000313" key="4">
    <source>
        <dbReference type="EMBL" id="KAJ7380918.1"/>
    </source>
</evidence>
<dbReference type="EMBL" id="MU826351">
    <property type="protein sequence ID" value="KAJ7380918.1"/>
    <property type="molecule type" value="Genomic_DNA"/>
</dbReference>
<name>A0A9W9ZHX9_9CNID</name>
<keyword evidence="5" id="KW-1185">Reference proteome</keyword>
<keyword evidence="1" id="KW-0677">Repeat</keyword>
<proteinExistence type="predicted"/>
<evidence type="ECO:0000256" key="3">
    <source>
        <dbReference type="PROSITE-ProRule" id="PRU00023"/>
    </source>
</evidence>
<dbReference type="PANTHER" id="PTHR24171:SF8">
    <property type="entry name" value="BRCA1-ASSOCIATED RING DOMAIN PROTEIN 1"/>
    <property type="match status" value="1"/>
</dbReference>
<comment type="caution">
    <text evidence="4">The sequence shown here is derived from an EMBL/GenBank/DDBJ whole genome shotgun (WGS) entry which is preliminary data.</text>
</comment>
<dbReference type="InterPro" id="IPR036770">
    <property type="entry name" value="Ankyrin_rpt-contain_sf"/>
</dbReference>
<dbReference type="SMART" id="SM00248">
    <property type="entry name" value="ANK"/>
    <property type="match status" value="2"/>
</dbReference>
<dbReference type="GO" id="GO:0031436">
    <property type="term" value="C:BRCA1-BARD1 complex"/>
    <property type="evidence" value="ECO:0007669"/>
    <property type="project" value="TreeGrafter"/>
</dbReference>
<gene>
    <name evidence="4" type="ORF">OS493_004503</name>
</gene>
<keyword evidence="2 3" id="KW-0040">ANK repeat</keyword>
<evidence type="ECO:0000256" key="1">
    <source>
        <dbReference type="ARBA" id="ARBA00022737"/>
    </source>
</evidence>
<reference evidence="4" key="1">
    <citation type="submission" date="2023-01" db="EMBL/GenBank/DDBJ databases">
        <title>Genome assembly of the deep-sea coral Lophelia pertusa.</title>
        <authorList>
            <person name="Herrera S."/>
            <person name="Cordes E."/>
        </authorList>
    </citation>
    <scope>NUCLEOTIDE SEQUENCE</scope>
    <source>
        <strain evidence="4">USNM1676648</strain>
        <tissue evidence="4">Polyp</tissue>
    </source>
</reference>
<organism evidence="4 5">
    <name type="scientific">Desmophyllum pertusum</name>
    <dbReference type="NCBI Taxonomy" id="174260"/>
    <lineage>
        <taxon>Eukaryota</taxon>
        <taxon>Metazoa</taxon>
        <taxon>Cnidaria</taxon>
        <taxon>Anthozoa</taxon>
        <taxon>Hexacorallia</taxon>
        <taxon>Scleractinia</taxon>
        <taxon>Caryophylliina</taxon>
        <taxon>Caryophylliidae</taxon>
        <taxon>Desmophyllum</taxon>
    </lineage>
</organism>
<dbReference type="InterPro" id="IPR002110">
    <property type="entry name" value="Ankyrin_rpt"/>
</dbReference>